<gene>
    <name evidence="2" type="ORF">JK634_18555</name>
</gene>
<organism evidence="2 3">
    <name type="scientific">Clostridium paridis</name>
    <dbReference type="NCBI Taxonomy" id="2803863"/>
    <lineage>
        <taxon>Bacteria</taxon>
        <taxon>Bacillati</taxon>
        <taxon>Bacillota</taxon>
        <taxon>Clostridia</taxon>
        <taxon>Eubacteriales</taxon>
        <taxon>Clostridiaceae</taxon>
        <taxon>Clostridium</taxon>
    </lineage>
</organism>
<comment type="caution">
    <text evidence="2">The sequence shown here is derived from an EMBL/GenBank/DDBJ whole genome shotgun (WGS) entry which is preliminary data.</text>
</comment>
<keyword evidence="1" id="KW-0472">Membrane</keyword>
<accession>A0A937FIH6</accession>
<dbReference type="Proteomes" id="UP000623681">
    <property type="component" value="Unassembled WGS sequence"/>
</dbReference>
<evidence type="ECO:0000313" key="3">
    <source>
        <dbReference type="Proteomes" id="UP000623681"/>
    </source>
</evidence>
<evidence type="ECO:0000256" key="1">
    <source>
        <dbReference type="SAM" id="Phobius"/>
    </source>
</evidence>
<dbReference type="RefSeq" id="WP_202769244.1">
    <property type="nucleotide sequence ID" value="NZ_JAESWA010000027.1"/>
</dbReference>
<proteinExistence type="predicted"/>
<dbReference type="PANTHER" id="PTHR35867">
    <property type="entry name" value="PROTEIN RSEC"/>
    <property type="match status" value="1"/>
</dbReference>
<dbReference type="InterPro" id="IPR007359">
    <property type="entry name" value="SigmaE_reg_RseC_MucC"/>
</dbReference>
<dbReference type="InterPro" id="IPR026268">
    <property type="entry name" value="RseC"/>
</dbReference>
<feature type="transmembrane region" description="Helical" evidence="1">
    <location>
        <begin position="69"/>
        <end position="89"/>
    </location>
</feature>
<reference evidence="2" key="1">
    <citation type="submission" date="2021-01" db="EMBL/GenBank/DDBJ databases">
        <title>Genome public.</title>
        <authorList>
            <person name="Liu C."/>
            <person name="Sun Q."/>
        </authorList>
    </citation>
    <scope>NUCLEOTIDE SEQUENCE</scope>
    <source>
        <strain evidence="2">YIM B02565</strain>
    </source>
</reference>
<evidence type="ECO:0000313" key="2">
    <source>
        <dbReference type="EMBL" id="MBL4933788.1"/>
    </source>
</evidence>
<dbReference type="AlphaFoldDB" id="A0A937FIH6"/>
<dbReference type="PIRSF" id="PIRSF004923">
    <property type="entry name" value="RseC"/>
    <property type="match status" value="1"/>
</dbReference>
<dbReference type="EMBL" id="JAESWA010000027">
    <property type="protein sequence ID" value="MBL4933788.1"/>
    <property type="molecule type" value="Genomic_DNA"/>
</dbReference>
<dbReference type="PANTHER" id="PTHR35867:SF1">
    <property type="entry name" value="PROTEIN RSEC"/>
    <property type="match status" value="1"/>
</dbReference>
<keyword evidence="1" id="KW-1133">Transmembrane helix</keyword>
<protein>
    <submittedName>
        <fullName evidence="2">SoxR reducing system RseC family protein</fullName>
    </submittedName>
</protein>
<keyword evidence="3" id="KW-1185">Reference proteome</keyword>
<keyword evidence="1" id="KW-0812">Transmembrane</keyword>
<dbReference type="Pfam" id="PF04246">
    <property type="entry name" value="RseC_MucC"/>
    <property type="match status" value="1"/>
</dbReference>
<feature type="transmembrane region" description="Helical" evidence="1">
    <location>
        <begin position="101"/>
        <end position="119"/>
    </location>
</feature>
<name>A0A937FIH6_9CLOT</name>
<sequence length="139" mass="15022">MSKEQQGIVIDTKENTAKVKVARHGDCENCGACPGDLALVLEVINTLGAKKGDKVIFELREEGMVKATFIVYALPLILGTLGAVIGWLISKGINLDNSYLQVIGGILGFVISIGLIIRAEKDSKKDLKKVSRITKILEK</sequence>